<dbReference type="AlphaFoldDB" id="A0A5P3ABG1"/>
<evidence type="ECO:0000313" key="2">
    <source>
        <dbReference type="EMBL" id="QEW26707.1"/>
    </source>
</evidence>
<name>A0A5P3ABG1_9RHOB</name>
<evidence type="ECO:0000313" key="3">
    <source>
        <dbReference type="Proteomes" id="UP000325785"/>
    </source>
</evidence>
<dbReference type="EMBL" id="CP031598">
    <property type="protein sequence ID" value="QEW26707.1"/>
    <property type="molecule type" value="Genomic_DNA"/>
</dbReference>
<dbReference type="RefSeq" id="WP_160325848.1">
    <property type="nucleotide sequence ID" value="NZ_CP031598.1"/>
</dbReference>
<evidence type="ECO:0000256" key="1">
    <source>
        <dbReference type="SAM" id="MobiDB-lite"/>
    </source>
</evidence>
<feature type="region of interest" description="Disordered" evidence="1">
    <location>
        <begin position="29"/>
        <end position="49"/>
    </location>
</feature>
<dbReference type="Proteomes" id="UP000325785">
    <property type="component" value="Chromosome"/>
</dbReference>
<reference evidence="2 3" key="1">
    <citation type="submission" date="2018-08" db="EMBL/GenBank/DDBJ databases">
        <title>Genetic Globetrotter - A new plasmid hitch-hiking vast phylogenetic and geographic distances.</title>
        <authorList>
            <person name="Vollmers J."/>
            <person name="Petersen J."/>
        </authorList>
    </citation>
    <scope>NUCLEOTIDE SEQUENCE [LARGE SCALE GENOMIC DNA]</scope>
    <source>
        <strain evidence="2 3">DSM 26383</strain>
    </source>
</reference>
<protein>
    <submittedName>
        <fullName evidence="2">Uncharacterized protein</fullName>
    </submittedName>
</protein>
<gene>
    <name evidence="2" type="ORF">RIdsm_02509</name>
</gene>
<dbReference type="KEGG" id="rid:RIdsm_02509"/>
<accession>A0A5P3ABG1</accession>
<proteinExistence type="predicted"/>
<sequence>MTARIHFTWPDGTEDSIVLTGTVEEIREQAQHEVSSRNATNPWSEVLSE</sequence>
<organism evidence="2 3">
    <name type="scientific">Roseovarius indicus</name>
    <dbReference type="NCBI Taxonomy" id="540747"/>
    <lineage>
        <taxon>Bacteria</taxon>
        <taxon>Pseudomonadati</taxon>
        <taxon>Pseudomonadota</taxon>
        <taxon>Alphaproteobacteria</taxon>
        <taxon>Rhodobacterales</taxon>
        <taxon>Roseobacteraceae</taxon>
        <taxon>Roseovarius</taxon>
    </lineage>
</organism>